<dbReference type="EMBL" id="JAWPEI010000009">
    <property type="protein sequence ID" value="KAK4716300.1"/>
    <property type="molecule type" value="Genomic_DNA"/>
</dbReference>
<feature type="region of interest" description="Disordered" evidence="1">
    <location>
        <begin position="22"/>
        <end position="46"/>
    </location>
</feature>
<evidence type="ECO:0000313" key="3">
    <source>
        <dbReference type="Proteomes" id="UP001311915"/>
    </source>
</evidence>
<proteinExistence type="predicted"/>
<evidence type="ECO:0000313" key="2">
    <source>
        <dbReference type="EMBL" id="KAK4716300.1"/>
    </source>
</evidence>
<evidence type="ECO:0000256" key="1">
    <source>
        <dbReference type="SAM" id="MobiDB-lite"/>
    </source>
</evidence>
<accession>A0AAV9KVC3</accession>
<reference evidence="2 3" key="1">
    <citation type="submission" date="2023-10" db="EMBL/GenBank/DDBJ databases">
        <title>Genome-Wide Identification Analysis in wild type Solanum Pinnatisectum Reveals Some Genes Defensing Phytophthora Infestans.</title>
        <authorList>
            <person name="Sun C."/>
        </authorList>
    </citation>
    <scope>NUCLEOTIDE SEQUENCE [LARGE SCALE GENOMIC DNA]</scope>
    <source>
        <strain evidence="2">LQN</strain>
        <tissue evidence="2">Leaf</tissue>
    </source>
</reference>
<feature type="compositionally biased region" description="Gly residues" evidence="1">
    <location>
        <begin position="34"/>
        <end position="46"/>
    </location>
</feature>
<protein>
    <submittedName>
        <fullName evidence="2">Uncharacterized protein</fullName>
    </submittedName>
</protein>
<gene>
    <name evidence="2" type="ORF">R3W88_014638</name>
</gene>
<organism evidence="2 3">
    <name type="scientific">Solanum pinnatisectum</name>
    <name type="common">tansyleaf nightshade</name>
    <dbReference type="NCBI Taxonomy" id="50273"/>
    <lineage>
        <taxon>Eukaryota</taxon>
        <taxon>Viridiplantae</taxon>
        <taxon>Streptophyta</taxon>
        <taxon>Embryophyta</taxon>
        <taxon>Tracheophyta</taxon>
        <taxon>Spermatophyta</taxon>
        <taxon>Magnoliopsida</taxon>
        <taxon>eudicotyledons</taxon>
        <taxon>Gunneridae</taxon>
        <taxon>Pentapetalae</taxon>
        <taxon>asterids</taxon>
        <taxon>lamiids</taxon>
        <taxon>Solanales</taxon>
        <taxon>Solanaceae</taxon>
        <taxon>Solanoideae</taxon>
        <taxon>Solaneae</taxon>
        <taxon>Solanum</taxon>
    </lineage>
</organism>
<dbReference type="AlphaFoldDB" id="A0AAV9KVC3"/>
<dbReference type="Proteomes" id="UP001311915">
    <property type="component" value="Unassembled WGS sequence"/>
</dbReference>
<comment type="caution">
    <text evidence="2">The sequence shown here is derived from an EMBL/GenBank/DDBJ whole genome shotgun (WGS) entry which is preliminary data.</text>
</comment>
<name>A0AAV9KVC3_9SOLN</name>
<sequence>MRSAAGVGDGARWGQVLGWARPPKGVGASRGRVPQGGGVSKGVGPCGGASGHKGRLGSGVPALAGFKYGLKEQAENYMEDQGQLLLLFMNSFKNRRFMPLLAVVLIESLTQLLFLSIPHEIEEELEADRVNILFTVKKHREVYTNSVISKSGRMLDSFQLFASKISHSQFFQNITSFDEHRQLLPFSEHLRVNLQLYSLITMLDAPIHTMNCSLNLSLVISPYSERNGECINNFTLTIPQNASSSNLAQIGHCTAIGIQFVRIMQQHKAGSLLIGRKLPSQSSPSKKGDFERDVLVPAITVDYIFNTLFSGELPCREAGKIAIFIDSRSWLETVVLYLANAPPPGQSFHQNELLPEYDIEIDEHVPVASTSSHNTQNSKTVIYSRPLIHHQRLDRQVSTPRKTLAKMRLMNHCNQLFRHNLCFTRN</sequence>
<keyword evidence="3" id="KW-1185">Reference proteome</keyword>